<organism evidence="3 4">
    <name type="scientific">Marinobacterium aestuarii</name>
    <dbReference type="NCBI Taxonomy" id="1821621"/>
    <lineage>
        <taxon>Bacteria</taxon>
        <taxon>Pseudomonadati</taxon>
        <taxon>Pseudomonadota</taxon>
        <taxon>Gammaproteobacteria</taxon>
        <taxon>Oceanospirillales</taxon>
        <taxon>Oceanospirillaceae</taxon>
        <taxon>Marinobacterium</taxon>
    </lineage>
</organism>
<protein>
    <recommendedName>
        <fullName evidence="2">DUF4236 domain-containing protein</fullName>
    </recommendedName>
</protein>
<reference evidence="3 4" key="2">
    <citation type="journal article" date="2018" name="Int. J. Syst. Evol. Microbiol.">
        <title>Marinobacterium aestuarii sp. nov., a benzene-degrading marine bacterium isolated from estuary sediment.</title>
        <authorList>
            <person name="Bae S.S."/>
            <person name="Jung J."/>
            <person name="Chung D."/>
            <person name="Baek K."/>
        </authorList>
    </citation>
    <scope>NUCLEOTIDE SEQUENCE [LARGE SCALE GENOMIC DNA]</scope>
    <source>
        <strain evidence="3 4">ST58-10</strain>
    </source>
</reference>
<dbReference type="EMBL" id="CP015839">
    <property type="protein sequence ID" value="ANG64610.1"/>
    <property type="molecule type" value="Genomic_DNA"/>
</dbReference>
<keyword evidence="4" id="KW-1185">Reference proteome</keyword>
<dbReference type="Proteomes" id="UP000078070">
    <property type="component" value="Chromosome"/>
</dbReference>
<feature type="transmembrane region" description="Helical" evidence="1">
    <location>
        <begin position="140"/>
        <end position="158"/>
    </location>
</feature>
<dbReference type="KEGG" id="mars:A8C75_20455"/>
<dbReference type="Pfam" id="PF14020">
    <property type="entry name" value="DUF4236"/>
    <property type="match status" value="1"/>
</dbReference>
<evidence type="ECO:0000256" key="1">
    <source>
        <dbReference type="SAM" id="Phobius"/>
    </source>
</evidence>
<reference evidence="4" key="1">
    <citation type="submission" date="2016-05" db="EMBL/GenBank/DDBJ databases">
        <authorList>
            <person name="Baek K."/>
            <person name="Yang S.-J."/>
        </authorList>
    </citation>
    <scope>NUCLEOTIDE SEQUENCE [LARGE SCALE GENOMIC DNA]</scope>
    <source>
        <strain evidence="4">ST58-10</strain>
    </source>
</reference>
<accession>A0A1A9F3R1</accession>
<feature type="domain" description="DUF4236" evidence="2">
    <location>
        <begin position="3"/>
        <end position="53"/>
    </location>
</feature>
<dbReference type="RefSeq" id="WP_067386209.1">
    <property type="nucleotide sequence ID" value="NZ_CP015839.1"/>
</dbReference>
<keyword evidence="1" id="KW-1133">Transmembrane helix</keyword>
<dbReference type="AlphaFoldDB" id="A0A1A9F3R1"/>
<keyword evidence="1" id="KW-0472">Membrane</keyword>
<sequence length="367" mass="39883">MGFYLRKSISVGPLRFNLSKSGIGISAGVIGLRFGIGPRGNYVHIGRGGLHYRATLPTSSSLRDSPAQFRFQSTAEIPLGTHAPLEEIESADISTIVDSSSRELLDELNRKSTKVRLCPFVAVSSVVLLAFGAFSGWSAWLVGLLAIAFAAGTYAAHIRDTLQKTVVMFYDFDADMEAAYAKLHTAASQLSNCGAAWHIEASGKVHDRKYHAGASDLVRRNSTSIRRGEPPYVKTNIETVAVSVGRQTLHFFPDRVFIYDQNGVGAVGYQELRVEVGVTQFIESESVPGDAEIVGRTWKYVNKSGGPDKRFKDNTELPICRYEEIALSSQSGLNEVIQLSRCGAGRGFAEAISSLGRKMPKEVVCVA</sequence>
<dbReference type="STRING" id="1821621.A8C75_20455"/>
<dbReference type="OrthoDB" id="9806903at2"/>
<proteinExistence type="predicted"/>
<gene>
    <name evidence="3" type="ORF">A8C75_20455</name>
</gene>
<feature type="transmembrane region" description="Helical" evidence="1">
    <location>
        <begin position="117"/>
        <end position="134"/>
    </location>
</feature>
<dbReference type="InterPro" id="IPR025330">
    <property type="entry name" value="DUF4236"/>
</dbReference>
<evidence type="ECO:0000313" key="3">
    <source>
        <dbReference type="EMBL" id="ANG64610.1"/>
    </source>
</evidence>
<evidence type="ECO:0000313" key="4">
    <source>
        <dbReference type="Proteomes" id="UP000078070"/>
    </source>
</evidence>
<keyword evidence="1" id="KW-0812">Transmembrane</keyword>
<evidence type="ECO:0000259" key="2">
    <source>
        <dbReference type="Pfam" id="PF14020"/>
    </source>
</evidence>
<name>A0A1A9F3R1_9GAMM</name>